<dbReference type="AlphaFoldDB" id="A0AAE8W3E9"/>
<dbReference type="InterPro" id="IPR018020">
    <property type="entry name" value="OHCU_decarboxylase"/>
</dbReference>
<dbReference type="SUPFAM" id="SSF158694">
    <property type="entry name" value="UraD-Like"/>
    <property type="match status" value="1"/>
</dbReference>
<dbReference type="NCBIfam" id="NF010372">
    <property type="entry name" value="PRK13798.1"/>
    <property type="match status" value="1"/>
</dbReference>
<evidence type="ECO:0000313" key="4">
    <source>
        <dbReference type="Proteomes" id="UP000318720"/>
    </source>
</evidence>
<dbReference type="GO" id="GO:0006144">
    <property type="term" value="P:purine nucleobase metabolic process"/>
    <property type="evidence" value="ECO:0007669"/>
    <property type="project" value="UniProtKB-KW"/>
</dbReference>
<gene>
    <name evidence="3" type="ORF">Sipo8835_17560</name>
</gene>
<keyword evidence="1" id="KW-0659">Purine metabolism</keyword>
<dbReference type="Proteomes" id="UP000318720">
    <property type="component" value="Unassembled WGS sequence"/>
</dbReference>
<evidence type="ECO:0000256" key="1">
    <source>
        <dbReference type="ARBA" id="ARBA00022631"/>
    </source>
</evidence>
<dbReference type="Pfam" id="PF09349">
    <property type="entry name" value="OHCU_decarbox"/>
    <property type="match status" value="2"/>
</dbReference>
<organism evidence="3 4">
    <name type="scientific">Streptomyces ipomoeae</name>
    <dbReference type="NCBI Taxonomy" id="103232"/>
    <lineage>
        <taxon>Bacteria</taxon>
        <taxon>Bacillati</taxon>
        <taxon>Actinomycetota</taxon>
        <taxon>Actinomycetes</taxon>
        <taxon>Kitasatosporales</taxon>
        <taxon>Streptomycetaceae</taxon>
        <taxon>Streptomyces</taxon>
    </lineage>
</organism>
<protein>
    <submittedName>
        <fullName evidence="3">2-oxo-4-hydroxy-4-carboxy-5-ureidoimidazoline decarboxylase</fullName>
        <ecNumber evidence="3">4.1.1.97</ecNumber>
    </submittedName>
</protein>
<dbReference type="EMBL" id="SPAZ01000149">
    <property type="protein sequence ID" value="TQE33591.1"/>
    <property type="molecule type" value="Genomic_DNA"/>
</dbReference>
<dbReference type="EC" id="4.1.1.97" evidence="3"/>
<dbReference type="InterPro" id="IPR036778">
    <property type="entry name" value="OHCU_decarboxylase_sf"/>
</dbReference>
<evidence type="ECO:0000259" key="2">
    <source>
        <dbReference type="Pfam" id="PF09349"/>
    </source>
</evidence>
<dbReference type="Gene3D" id="1.10.3330.10">
    <property type="entry name" value="Oxo-4-hydroxy-4-carboxy-5-ureidoimidazoline decarboxylase"/>
    <property type="match status" value="2"/>
</dbReference>
<proteinExistence type="predicted"/>
<name>A0AAE8W3E9_9ACTN</name>
<comment type="caution">
    <text evidence="3">The sequence shown here is derived from an EMBL/GenBank/DDBJ whole genome shotgun (WGS) entry which is preliminary data.</text>
</comment>
<keyword evidence="3" id="KW-0456">Lyase</keyword>
<feature type="domain" description="Oxo-4-hydroxy-4-carboxy-5-ureidoimidazoline decarboxylase" evidence="2">
    <location>
        <begin position="33"/>
        <end position="91"/>
    </location>
</feature>
<accession>A0AAE8W3E9</accession>
<feature type="domain" description="Oxo-4-hydroxy-4-carboxy-5-ureidoimidazoline decarboxylase" evidence="2">
    <location>
        <begin position="103"/>
        <end position="171"/>
    </location>
</feature>
<sequence length="201" mass="21842">MRLLTATRLHRILTIENTGSEGALPPSGLDRLNALPVDGARDMLFNCYASTRWAHKLAANRPYPDLDTLLRAADEASYDLSRGDRAEALAAEKTPALPASDYPAAFTALAASLAAYEGRFGHAFVACLDGVPPTERLDHVLGAIRARLANDPEAEGALVAEELRRLARSRLIQLTLDAATEPVLDVREVEEMLAQLKNVRM</sequence>
<dbReference type="GO" id="GO:0051997">
    <property type="term" value="F:2-oxo-4-hydroxy-4-carboxy-5-ureidoimidazoline decarboxylase activity"/>
    <property type="evidence" value="ECO:0007669"/>
    <property type="project" value="UniProtKB-EC"/>
</dbReference>
<evidence type="ECO:0000313" key="3">
    <source>
        <dbReference type="EMBL" id="TQE33591.1"/>
    </source>
</evidence>
<reference evidence="3 4" key="1">
    <citation type="submission" date="2019-03" db="EMBL/GenBank/DDBJ databases">
        <title>Comparative genomic analyses of the sweetpotato soil rot pathogen, Streptomyces ipomoeae.</title>
        <authorList>
            <person name="Ruschel Soares N."/>
            <person name="Badger J.H."/>
            <person name="Huguet-Tapia J.C."/>
            <person name="Clark C.A."/>
            <person name="Pettis G.S."/>
        </authorList>
    </citation>
    <scope>NUCLEOTIDE SEQUENCE [LARGE SCALE GENOMIC DNA]</scope>
    <source>
        <strain evidence="3 4">88-35</strain>
    </source>
</reference>